<feature type="compositionally biased region" description="Gly residues" evidence="1">
    <location>
        <begin position="472"/>
        <end position="481"/>
    </location>
</feature>
<dbReference type="OrthoDB" id="3045408at2759"/>
<comment type="caution">
    <text evidence="2">The sequence shown here is derived from an EMBL/GenBank/DDBJ whole genome shotgun (WGS) entry which is preliminary data.</text>
</comment>
<proteinExistence type="predicted"/>
<feature type="compositionally biased region" description="Basic and acidic residues" evidence="1">
    <location>
        <begin position="444"/>
        <end position="453"/>
    </location>
</feature>
<keyword evidence="3" id="KW-1185">Reference proteome</keyword>
<organism evidence="2 3">
    <name type="scientific">Mycena sanguinolenta</name>
    <dbReference type="NCBI Taxonomy" id="230812"/>
    <lineage>
        <taxon>Eukaryota</taxon>
        <taxon>Fungi</taxon>
        <taxon>Dikarya</taxon>
        <taxon>Basidiomycota</taxon>
        <taxon>Agaricomycotina</taxon>
        <taxon>Agaricomycetes</taxon>
        <taxon>Agaricomycetidae</taxon>
        <taxon>Agaricales</taxon>
        <taxon>Marasmiineae</taxon>
        <taxon>Mycenaceae</taxon>
        <taxon>Mycena</taxon>
    </lineage>
</organism>
<name>A0A8H6Z7Z0_9AGAR</name>
<dbReference type="EMBL" id="JACAZH010000003">
    <property type="protein sequence ID" value="KAF7373973.1"/>
    <property type="molecule type" value="Genomic_DNA"/>
</dbReference>
<dbReference type="Proteomes" id="UP000623467">
    <property type="component" value="Unassembled WGS sequence"/>
</dbReference>
<reference evidence="2" key="1">
    <citation type="submission" date="2020-05" db="EMBL/GenBank/DDBJ databases">
        <title>Mycena genomes resolve the evolution of fungal bioluminescence.</title>
        <authorList>
            <person name="Tsai I.J."/>
        </authorList>
    </citation>
    <scope>NUCLEOTIDE SEQUENCE</scope>
    <source>
        <strain evidence="2">160909Yilan</strain>
    </source>
</reference>
<feature type="compositionally biased region" description="Acidic residues" evidence="1">
    <location>
        <begin position="454"/>
        <end position="468"/>
    </location>
</feature>
<evidence type="ECO:0000313" key="3">
    <source>
        <dbReference type="Proteomes" id="UP000623467"/>
    </source>
</evidence>
<evidence type="ECO:0000256" key="1">
    <source>
        <dbReference type="SAM" id="MobiDB-lite"/>
    </source>
</evidence>
<dbReference type="AlphaFoldDB" id="A0A8H6Z7Z0"/>
<gene>
    <name evidence="2" type="ORF">MSAN_00610000</name>
</gene>
<accession>A0A8H6Z7Z0</accession>
<feature type="region of interest" description="Disordered" evidence="1">
    <location>
        <begin position="439"/>
        <end position="492"/>
    </location>
</feature>
<sequence>MLDANVRPAVDTPPWVEWTKQEGQDFCRQLEKWREDHPNDLNTTLEKIRKIFLNFAQPATKSGVVKGLLSAIGTPGFPAGFLIQGVIGVAVFAVKLKDNKENVFNFIIQEVKCITDIAEMFSAADDHGDESLQDCWHDLKGHLEAAQEAAKGSLIAKDILKVKETFLITTFSLVLASGLESWSPDVFGPPDSLYNQAHELVYFESFRLVASSFAYIFLGPTMSGINNAELVKDIGRAFLFAYMKHKAQVERSHPGKLVEARDENNSSKRRKRLAEKRMKFAVSDKLPDRVIALLANKYCHSDDESDVDDGGNTIYRVNKKSIRSVAATTFILQLDTRRAKHEARTTGRRRFNFIDRKRVRDDDPPESDLSLQMPKKVPLDFFAPSEFNDFPMADRYRYSKYGVALPLVEHLDNADWKTMDKASFMEKYGNDVLKQYNIPTQAQMDRDGNKGWDSDEVEQDLGEDDDVEQAGSSGGGGGGGGGEDDEMDQGSG</sequence>
<evidence type="ECO:0000313" key="2">
    <source>
        <dbReference type="EMBL" id="KAF7373973.1"/>
    </source>
</evidence>
<protein>
    <submittedName>
        <fullName evidence="2">Uncharacterized protein</fullName>
    </submittedName>
</protein>
<feature type="compositionally biased region" description="Acidic residues" evidence="1">
    <location>
        <begin position="482"/>
        <end position="492"/>
    </location>
</feature>